<evidence type="ECO:0000256" key="1">
    <source>
        <dbReference type="ARBA" id="ARBA00022603"/>
    </source>
</evidence>
<dbReference type="GO" id="GO:0032259">
    <property type="term" value="P:methylation"/>
    <property type="evidence" value="ECO:0007669"/>
    <property type="project" value="UniProtKB-KW"/>
</dbReference>
<comment type="caution">
    <text evidence="4">The sequence shown here is derived from an EMBL/GenBank/DDBJ whole genome shotgun (WGS) entry which is preliminary data.</text>
</comment>
<dbReference type="Proteomes" id="UP000176504">
    <property type="component" value="Unassembled WGS sequence"/>
</dbReference>
<dbReference type="Pfam" id="PF01234">
    <property type="entry name" value="NNMT_PNMT_TEMT"/>
    <property type="match status" value="1"/>
</dbReference>
<sequence>MSKPLRSKISPILRTNKLTLSGFDKWTPSDYLRDYYGYVEQDERYTLRFLVDEFKKIRENPIALEFGAGPTLHHILPLSPYVAEIHVADYLKTNLSEIKKWQQKEVGMHNWKPFTELILKYEGNLEPTDSDIERREELTRQKITKYILCDASNKAPLLGNGLSHYSFMLSCYCADSATNSREVWHDYMVNILSLLKPGGFFVTAALRDCRYYKVGKRFFPCANLREGDFNNLFVNLDFDMSTVNIMVQKVPEHKEIGYESIILASGFKKSD</sequence>
<dbReference type="PANTHER" id="PTHR10867">
    <property type="entry name" value="NNMT/PNMT/TEMT FAMILY MEMBER"/>
    <property type="match status" value="1"/>
</dbReference>
<gene>
    <name evidence="4" type="ORF">A3A78_00610</name>
</gene>
<dbReference type="PROSITE" id="PS51681">
    <property type="entry name" value="SAM_MT_NNMT_PNMT_TEMT"/>
    <property type="match status" value="1"/>
</dbReference>
<dbReference type="PANTHER" id="PTHR10867:SF17">
    <property type="entry name" value="NICOTINAMIDE N-METHYLTRANSFERASE"/>
    <property type="match status" value="1"/>
</dbReference>
<evidence type="ECO:0000313" key="4">
    <source>
        <dbReference type="EMBL" id="OGC55445.1"/>
    </source>
</evidence>
<reference evidence="4 5" key="1">
    <citation type="journal article" date="2016" name="Nat. Commun.">
        <title>Thousands of microbial genomes shed light on interconnected biogeochemical processes in an aquifer system.</title>
        <authorList>
            <person name="Anantharaman K."/>
            <person name="Brown C.T."/>
            <person name="Hug L.A."/>
            <person name="Sharon I."/>
            <person name="Castelle C.J."/>
            <person name="Probst A.J."/>
            <person name="Thomas B.C."/>
            <person name="Singh A."/>
            <person name="Wilkins M.J."/>
            <person name="Karaoz U."/>
            <person name="Brodie E.L."/>
            <person name="Williams K.H."/>
            <person name="Hubbard S.S."/>
            <person name="Banfield J.F."/>
        </authorList>
    </citation>
    <scope>NUCLEOTIDE SEQUENCE [LARGE SCALE GENOMIC DNA]</scope>
</reference>
<protein>
    <recommendedName>
        <fullName evidence="6">Methyltransferase</fullName>
    </recommendedName>
</protein>
<keyword evidence="1" id="KW-0489">Methyltransferase</keyword>
<dbReference type="GO" id="GO:0005829">
    <property type="term" value="C:cytosol"/>
    <property type="evidence" value="ECO:0007669"/>
    <property type="project" value="TreeGrafter"/>
</dbReference>
<keyword evidence="2" id="KW-0808">Transferase</keyword>
<organism evidence="4 5">
    <name type="scientific">candidate division WWE3 bacterium RIFCSPLOWO2_01_FULL_41_18</name>
    <dbReference type="NCBI Taxonomy" id="1802625"/>
    <lineage>
        <taxon>Bacteria</taxon>
        <taxon>Katanobacteria</taxon>
    </lineage>
</organism>
<name>A0A1F4VE71_UNCKA</name>
<dbReference type="InterPro" id="IPR029063">
    <property type="entry name" value="SAM-dependent_MTases_sf"/>
</dbReference>
<dbReference type="InterPro" id="IPR053384">
    <property type="entry name" value="SAM-dep_methyltransferase"/>
</dbReference>
<dbReference type="GO" id="GO:0008170">
    <property type="term" value="F:N-methyltransferase activity"/>
    <property type="evidence" value="ECO:0007669"/>
    <property type="project" value="TreeGrafter"/>
</dbReference>
<evidence type="ECO:0000256" key="3">
    <source>
        <dbReference type="ARBA" id="ARBA00022691"/>
    </source>
</evidence>
<dbReference type="EMBL" id="MEVI01000002">
    <property type="protein sequence ID" value="OGC55445.1"/>
    <property type="molecule type" value="Genomic_DNA"/>
</dbReference>
<dbReference type="AlphaFoldDB" id="A0A1F4VE71"/>
<dbReference type="SUPFAM" id="SSF53335">
    <property type="entry name" value="S-adenosyl-L-methionine-dependent methyltransferases"/>
    <property type="match status" value="1"/>
</dbReference>
<dbReference type="NCBIfam" id="NF041360">
    <property type="entry name" value="GntF_guanitoxin"/>
    <property type="match status" value="1"/>
</dbReference>
<dbReference type="InterPro" id="IPR000940">
    <property type="entry name" value="NNMT_TEMT_trans"/>
</dbReference>
<proteinExistence type="predicted"/>
<dbReference type="Gene3D" id="3.40.50.150">
    <property type="entry name" value="Vaccinia Virus protein VP39"/>
    <property type="match status" value="1"/>
</dbReference>
<evidence type="ECO:0008006" key="6">
    <source>
        <dbReference type="Google" id="ProtNLM"/>
    </source>
</evidence>
<evidence type="ECO:0000256" key="2">
    <source>
        <dbReference type="ARBA" id="ARBA00022679"/>
    </source>
</evidence>
<evidence type="ECO:0000313" key="5">
    <source>
        <dbReference type="Proteomes" id="UP000176504"/>
    </source>
</evidence>
<accession>A0A1F4VE71</accession>
<keyword evidence="3" id="KW-0949">S-adenosyl-L-methionine</keyword>